<organism evidence="2 3">
    <name type="scientific">Rhododendron griersonianum</name>
    <dbReference type="NCBI Taxonomy" id="479676"/>
    <lineage>
        <taxon>Eukaryota</taxon>
        <taxon>Viridiplantae</taxon>
        <taxon>Streptophyta</taxon>
        <taxon>Embryophyta</taxon>
        <taxon>Tracheophyta</taxon>
        <taxon>Spermatophyta</taxon>
        <taxon>Magnoliopsida</taxon>
        <taxon>eudicotyledons</taxon>
        <taxon>Gunneridae</taxon>
        <taxon>Pentapetalae</taxon>
        <taxon>asterids</taxon>
        <taxon>Ericales</taxon>
        <taxon>Ericaceae</taxon>
        <taxon>Ericoideae</taxon>
        <taxon>Rhodoreae</taxon>
        <taxon>Rhododendron</taxon>
    </lineage>
</organism>
<feature type="transmembrane region" description="Helical" evidence="1">
    <location>
        <begin position="75"/>
        <end position="95"/>
    </location>
</feature>
<comment type="caution">
    <text evidence="2">The sequence shown here is derived from an EMBL/GenBank/DDBJ whole genome shotgun (WGS) entry which is preliminary data.</text>
</comment>
<dbReference type="EMBL" id="JACTNZ010000009">
    <property type="protein sequence ID" value="KAG5532535.1"/>
    <property type="molecule type" value="Genomic_DNA"/>
</dbReference>
<feature type="transmembrane region" description="Helical" evidence="1">
    <location>
        <begin position="190"/>
        <end position="207"/>
    </location>
</feature>
<evidence type="ECO:0000256" key="1">
    <source>
        <dbReference type="SAM" id="Phobius"/>
    </source>
</evidence>
<feature type="transmembrane region" description="Helical" evidence="1">
    <location>
        <begin position="107"/>
        <end position="123"/>
    </location>
</feature>
<feature type="transmembrane region" description="Helical" evidence="1">
    <location>
        <begin position="33"/>
        <end position="55"/>
    </location>
</feature>
<sequence length="209" mass="22139">MWWQWWMSGVGGGSSGGGVVKLVAVVEVVVVEWWWSGVGGGGVVVVVVVVVKWWWWCSVGSGGGGAGGGGSGGSGGGVVEVVVVVVEVLVGVVVLEMVYRQGERCSLNFSSAGPISCVLFYALLFLRYIVVTIHVAGFQTVAIFMQTGGPDKSVDAISDTVRDSLHKCYRLLLDLSVMISISVYKSELDTMFRLVAYAILSSLIVALKE</sequence>
<proteinExistence type="predicted"/>
<dbReference type="AlphaFoldDB" id="A0AAV6IZQ2"/>
<accession>A0AAV6IZQ2</accession>
<keyword evidence="1" id="KW-0812">Transmembrane</keyword>
<keyword evidence="1" id="KW-0472">Membrane</keyword>
<gene>
    <name evidence="2" type="ORF">RHGRI_026981</name>
</gene>
<protein>
    <submittedName>
        <fullName evidence="2">Uncharacterized protein</fullName>
    </submittedName>
</protein>
<dbReference type="Proteomes" id="UP000823749">
    <property type="component" value="Chromosome 9"/>
</dbReference>
<feature type="transmembrane region" description="Helical" evidence="1">
    <location>
        <begin position="6"/>
        <end position="26"/>
    </location>
</feature>
<keyword evidence="1" id="KW-1133">Transmembrane helix</keyword>
<evidence type="ECO:0000313" key="2">
    <source>
        <dbReference type="EMBL" id="KAG5532535.1"/>
    </source>
</evidence>
<reference evidence="2" key="1">
    <citation type="submission" date="2020-08" db="EMBL/GenBank/DDBJ databases">
        <title>Plant Genome Project.</title>
        <authorList>
            <person name="Zhang R.-G."/>
        </authorList>
    </citation>
    <scope>NUCLEOTIDE SEQUENCE</scope>
    <source>
        <strain evidence="2">WSP0</strain>
        <tissue evidence="2">Leaf</tissue>
    </source>
</reference>
<evidence type="ECO:0000313" key="3">
    <source>
        <dbReference type="Proteomes" id="UP000823749"/>
    </source>
</evidence>
<name>A0AAV6IZQ2_9ERIC</name>
<keyword evidence="3" id="KW-1185">Reference proteome</keyword>